<protein>
    <submittedName>
        <fullName evidence="2">Uncharacterized protein</fullName>
    </submittedName>
</protein>
<dbReference type="InParanoid" id="G0N2N4"/>
<proteinExistence type="predicted"/>
<feature type="region of interest" description="Disordered" evidence="1">
    <location>
        <begin position="22"/>
        <end position="48"/>
    </location>
</feature>
<name>G0N2N4_CAEBE</name>
<gene>
    <name evidence="2" type="ORF">CAEBREN_25517</name>
</gene>
<dbReference type="Proteomes" id="UP000008068">
    <property type="component" value="Unassembled WGS sequence"/>
</dbReference>
<accession>G0N2N4</accession>
<reference evidence="3" key="1">
    <citation type="submission" date="2011-07" db="EMBL/GenBank/DDBJ databases">
        <authorList>
            <consortium name="Caenorhabditis brenneri Sequencing and Analysis Consortium"/>
            <person name="Wilson R.K."/>
        </authorList>
    </citation>
    <scope>NUCLEOTIDE SEQUENCE [LARGE SCALE GENOMIC DNA]</scope>
    <source>
        <strain evidence="3">PB2801</strain>
    </source>
</reference>
<evidence type="ECO:0000256" key="1">
    <source>
        <dbReference type="SAM" id="MobiDB-lite"/>
    </source>
</evidence>
<keyword evidence="3" id="KW-1185">Reference proteome</keyword>
<dbReference type="HOGENOM" id="CLU_1152620_0_0_1"/>
<evidence type="ECO:0000313" key="3">
    <source>
        <dbReference type="Proteomes" id="UP000008068"/>
    </source>
</evidence>
<dbReference type="EMBL" id="GL379830">
    <property type="protein sequence ID" value="EGT50801.1"/>
    <property type="molecule type" value="Genomic_DNA"/>
</dbReference>
<evidence type="ECO:0000313" key="2">
    <source>
        <dbReference type="EMBL" id="EGT50801.1"/>
    </source>
</evidence>
<dbReference type="AlphaFoldDB" id="G0N2N4"/>
<sequence>MVNLADIEQAIIQLKVKLDGARDVSPNHRPKDPKSIPNPISPAKRTKEYGATVVDEGWHTAEQSPEPETSYSSQGTSHPEPYASIRYAPMCVVTTTFVTYPKEPKEIRFFLGFAPFESSDTVAPQHYIVRDGFIVEDPKVFTKAMEPEVEEMGAKVFGKKSKGYDPKNSVRFTISGLPTWSRSETPSISVRCACSAHYASSNDDHSDRILCQTRAFGAFIADRLWNYQRIAGAAVPARFLD</sequence>
<organism evidence="3">
    <name type="scientific">Caenorhabditis brenneri</name>
    <name type="common">Nematode worm</name>
    <dbReference type="NCBI Taxonomy" id="135651"/>
    <lineage>
        <taxon>Eukaryota</taxon>
        <taxon>Metazoa</taxon>
        <taxon>Ecdysozoa</taxon>
        <taxon>Nematoda</taxon>
        <taxon>Chromadorea</taxon>
        <taxon>Rhabditida</taxon>
        <taxon>Rhabditina</taxon>
        <taxon>Rhabditomorpha</taxon>
        <taxon>Rhabditoidea</taxon>
        <taxon>Rhabditidae</taxon>
        <taxon>Peloderinae</taxon>
        <taxon>Caenorhabditis</taxon>
    </lineage>
</organism>
<feature type="compositionally biased region" description="Basic and acidic residues" evidence="1">
    <location>
        <begin position="22"/>
        <end position="34"/>
    </location>
</feature>